<feature type="region of interest" description="Disordered" evidence="1">
    <location>
        <begin position="1"/>
        <end position="33"/>
    </location>
</feature>
<dbReference type="Proteomes" id="UP000011080">
    <property type="component" value="Unassembled WGS sequence"/>
</dbReference>
<proteinExistence type="predicted"/>
<reference evidence="2 3" key="1">
    <citation type="journal article" date="2012" name="Nat. Genet.">
        <title>The yak genome and adaptation to life at high altitude.</title>
        <authorList>
            <person name="Qiu Q."/>
            <person name="Zhang G."/>
            <person name="Ma T."/>
            <person name="Qian W."/>
            <person name="Wang J."/>
            <person name="Ye Z."/>
            <person name="Cao C."/>
            <person name="Hu Q."/>
            <person name="Kim J."/>
            <person name="Larkin D.M."/>
            <person name="Auvil L."/>
            <person name="Capitanu B."/>
            <person name="Ma J."/>
            <person name="Lewin H.A."/>
            <person name="Qian X."/>
            <person name="Lang Y."/>
            <person name="Zhou R."/>
            <person name="Wang L."/>
            <person name="Wang K."/>
            <person name="Xia J."/>
            <person name="Liao S."/>
            <person name="Pan S."/>
            <person name="Lu X."/>
            <person name="Hou H."/>
            <person name="Wang Y."/>
            <person name="Zang X."/>
            <person name="Yin Y."/>
            <person name="Ma H."/>
            <person name="Zhang J."/>
            <person name="Wang Z."/>
            <person name="Zhang Y."/>
            <person name="Zhang D."/>
            <person name="Yonezawa T."/>
            <person name="Hasegawa M."/>
            <person name="Zhong Y."/>
            <person name="Liu W."/>
            <person name="Zhang Y."/>
            <person name="Huang Z."/>
            <person name="Zhang S."/>
            <person name="Long R."/>
            <person name="Yang H."/>
            <person name="Wang J."/>
            <person name="Lenstra J.A."/>
            <person name="Cooper D.N."/>
            <person name="Wu Y."/>
            <person name="Wang J."/>
            <person name="Shi P."/>
            <person name="Wang J."/>
            <person name="Liu J."/>
        </authorList>
    </citation>
    <scope>NUCLEOTIDE SEQUENCE [LARGE SCALE GENOMIC DNA]</scope>
    <source>
        <strain evidence="3">yakQH1</strain>
    </source>
</reference>
<evidence type="ECO:0000256" key="1">
    <source>
        <dbReference type="SAM" id="MobiDB-lite"/>
    </source>
</evidence>
<accession>L8I4F5</accession>
<dbReference type="AlphaFoldDB" id="L8I4F5"/>
<dbReference type="EMBL" id="JH882083">
    <property type="protein sequence ID" value="ELR50986.1"/>
    <property type="molecule type" value="Genomic_DNA"/>
</dbReference>
<feature type="compositionally biased region" description="Polar residues" evidence="1">
    <location>
        <begin position="1"/>
        <end position="10"/>
    </location>
</feature>
<protein>
    <submittedName>
        <fullName evidence="2">Uncharacterized protein</fullName>
    </submittedName>
</protein>
<feature type="non-terminal residue" evidence="2">
    <location>
        <position position="1"/>
    </location>
</feature>
<evidence type="ECO:0000313" key="3">
    <source>
        <dbReference type="Proteomes" id="UP000011080"/>
    </source>
</evidence>
<evidence type="ECO:0000313" key="2">
    <source>
        <dbReference type="EMBL" id="ELR50986.1"/>
    </source>
</evidence>
<organism evidence="2 3">
    <name type="scientific">Bos mutus</name>
    <name type="common">wild yak</name>
    <dbReference type="NCBI Taxonomy" id="72004"/>
    <lineage>
        <taxon>Eukaryota</taxon>
        <taxon>Metazoa</taxon>
        <taxon>Chordata</taxon>
        <taxon>Craniata</taxon>
        <taxon>Vertebrata</taxon>
        <taxon>Euteleostomi</taxon>
        <taxon>Mammalia</taxon>
        <taxon>Eutheria</taxon>
        <taxon>Laurasiatheria</taxon>
        <taxon>Artiodactyla</taxon>
        <taxon>Ruminantia</taxon>
        <taxon>Pecora</taxon>
        <taxon>Bovidae</taxon>
        <taxon>Bovinae</taxon>
        <taxon>Bos</taxon>
    </lineage>
</organism>
<gene>
    <name evidence="2" type="ORF">M91_11145</name>
</gene>
<name>L8I4F5_9CETA</name>
<sequence length="51" mass="5622">HQAPLSTGFSRQEYWSGLPFPPPRDLPNPGIEPESFMSPALAGRFFTTSTT</sequence>